<proteinExistence type="predicted"/>
<feature type="region of interest" description="Disordered" evidence="1">
    <location>
        <begin position="14"/>
        <end position="53"/>
    </location>
</feature>
<organism evidence="2 3">
    <name type="scientific">Streptomyces zinciresistens K42</name>
    <dbReference type="NCBI Taxonomy" id="700597"/>
    <lineage>
        <taxon>Bacteria</taxon>
        <taxon>Bacillati</taxon>
        <taxon>Actinomycetota</taxon>
        <taxon>Actinomycetes</taxon>
        <taxon>Kitasatosporales</taxon>
        <taxon>Streptomycetaceae</taxon>
        <taxon>Streptomyces</taxon>
    </lineage>
</organism>
<reference evidence="2 3" key="1">
    <citation type="submission" date="2011-08" db="EMBL/GenBank/DDBJ databases">
        <authorList>
            <person name="Lin Y."/>
            <person name="Hao X."/>
            <person name="Johnstone L."/>
            <person name="Miller S.J."/>
            <person name="Wei G."/>
            <person name="Rensing C."/>
        </authorList>
    </citation>
    <scope>NUCLEOTIDE SEQUENCE [LARGE SCALE GENOMIC DNA]</scope>
    <source>
        <strain evidence="2 3">K42</strain>
    </source>
</reference>
<comment type="caution">
    <text evidence="2">The sequence shown here is derived from an EMBL/GenBank/DDBJ whole genome shotgun (WGS) entry which is preliminary data.</text>
</comment>
<dbReference type="AlphaFoldDB" id="G2GME1"/>
<evidence type="ECO:0000313" key="3">
    <source>
        <dbReference type="Proteomes" id="UP000004217"/>
    </source>
</evidence>
<dbReference type="PATRIC" id="fig|700597.3.peg.6544"/>
<keyword evidence="3" id="KW-1185">Reference proteome</keyword>
<name>G2GME1_9ACTN</name>
<protein>
    <submittedName>
        <fullName evidence="2">Uncharacterized protein</fullName>
    </submittedName>
</protein>
<accession>G2GME1</accession>
<evidence type="ECO:0000256" key="1">
    <source>
        <dbReference type="SAM" id="MobiDB-lite"/>
    </source>
</evidence>
<gene>
    <name evidence="2" type="ORF">SZN_33466</name>
</gene>
<sequence>MTIRVYTVTRDGRITADSGTRRVKPPSELPDNRGGYPPCRCPRHRAERAAAVR</sequence>
<dbReference type="EMBL" id="AGBF01000240">
    <property type="protein sequence ID" value="EGX55327.1"/>
    <property type="molecule type" value="Genomic_DNA"/>
</dbReference>
<evidence type="ECO:0000313" key="2">
    <source>
        <dbReference type="EMBL" id="EGX55327.1"/>
    </source>
</evidence>
<dbReference type="Proteomes" id="UP000004217">
    <property type="component" value="Unassembled WGS sequence"/>
</dbReference>